<dbReference type="AlphaFoldDB" id="A0A1J5PDJ6"/>
<comment type="caution">
    <text evidence="1">The sequence shown here is derived from an EMBL/GenBank/DDBJ whole genome shotgun (WGS) entry which is preliminary data.</text>
</comment>
<reference evidence="1" key="1">
    <citation type="submission" date="2016-10" db="EMBL/GenBank/DDBJ databases">
        <title>Sequence of Gallionella enrichment culture.</title>
        <authorList>
            <person name="Poehlein A."/>
            <person name="Muehling M."/>
            <person name="Daniel R."/>
        </authorList>
    </citation>
    <scope>NUCLEOTIDE SEQUENCE</scope>
</reference>
<protein>
    <submittedName>
        <fullName evidence="1">Uncharacterized protein</fullName>
    </submittedName>
</protein>
<name>A0A1J5PDJ6_9ZZZZ</name>
<sequence>MIEVAVSQHFFHPLDTWLLAASYLGVDFGDVEDVDAHVVGEAHRLILNDSASLVVVVTRDDQRGLLRKLGNALEHVFRRVAREVGNQLVVDRQVGGQHEEIVDAVRQVQVGDKRPHQTGFADASRERKAQRGKLPLEVLQGWEFSS</sequence>
<dbReference type="EMBL" id="MLJW01007204">
    <property type="protein sequence ID" value="OIQ65588.1"/>
    <property type="molecule type" value="Genomic_DNA"/>
</dbReference>
<proteinExistence type="predicted"/>
<gene>
    <name evidence="1" type="ORF">GALL_528530</name>
</gene>
<organism evidence="1">
    <name type="scientific">mine drainage metagenome</name>
    <dbReference type="NCBI Taxonomy" id="410659"/>
    <lineage>
        <taxon>unclassified sequences</taxon>
        <taxon>metagenomes</taxon>
        <taxon>ecological metagenomes</taxon>
    </lineage>
</organism>
<evidence type="ECO:0000313" key="1">
    <source>
        <dbReference type="EMBL" id="OIQ65588.1"/>
    </source>
</evidence>
<accession>A0A1J5PDJ6</accession>